<dbReference type="EMBL" id="BAABEY010000032">
    <property type="protein sequence ID" value="GAA4444618.1"/>
    <property type="molecule type" value="Genomic_DNA"/>
</dbReference>
<proteinExistence type="predicted"/>
<sequence>MKFLLSNILIIFLAIPAVSQDLVVRSRISDNPTIRTNTFDTLTVRRSAFTTAAYSQGEKLANRALKDLYQGTPAAAPLKWSRSMRIAAPVVAAGGVVLGAIALKGTSKTAVIEGQTYNYTVRSKPKLATGLVLLAGGLCLFEWSNDLLVKSTRLYNRDQVRKAGGMKAQVGVTSDGVGLVVKF</sequence>
<evidence type="ECO:0008006" key="3">
    <source>
        <dbReference type="Google" id="ProtNLM"/>
    </source>
</evidence>
<evidence type="ECO:0000313" key="2">
    <source>
        <dbReference type="Proteomes" id="UP001501508"/>
    </source>
</evidence>
<evidence type="ECO:0000313" key="1">
    <source>
        <dbReference type="EMBL" id="GAA4444618.1"/>
    </source>
</evidence>
<keyword evidence="2" id="KW-1185">Reference proteome</keyword>
<dbReference type="Proteomes" id="UP001501508">
    <property type="component" value="Unassembled WGS sequence"/>
</dbReference>
<accession>A0ABP8M505</accession>
<gene>
    <name evidence="1" type="ORF">GCM10023091_35110</name>
</gene>
<name>A0ABP8M505_9BACT</name>
<dbReference type="RefSeq" id="WP_345031592.1">
    <property type="nucleotide sequence ID" value="NZ_BAABEY010000032.1"/>
</dbReference>
<organism evidence="1 2">
    <name type="scientific">Ravibacter arvi</name>
    <dbReference type="NCBI Taxonomy" id="2051041"/>
    <lineage>
        <taxon>Bacteria</taxon>
        <taxon>Pseudomonadati</taxon>
        <taxon>Bacteroidota</taxon>
        <taxon>Cytophagia</taxon>
        <taxon>Cytophagales</taxon>
        <taxon>Spirosomataceae</taxon>
        <taxon>Ravibacter</taxon>
    </lineage>
</organism>
<protein>
    <recommendedName>
        <fullName evidence="3">DUF5683 domain-containing protein</fullName>
    </recommendedName>
</protein>
<comment type="caution">
    <text evidence="1">The sequence shown here is derived from an EMBL/GenBank/DDBJ whole genome shotgun (WGS) entry which is preliminary data.</text>
</comment>
<reference evidence="2" key="1">
    <citation type="journal article" date="2019" name="Int. J. Syst. Evol. Microbiol.">
        <title>The Global Catalogue of Microorganisms (GCM) 10K type strain sequencing project: providing services to taxonomists for standard genome sequencing and annotation.</title>
        <authorList>
            <consortium name="The Broad Institute Genomics Platform"/>
            <consortium name="The Broad Institute Genome Sequencing Center for Infectious Disease"/>
            <person name="Wu L."/>
            <person name="Ma J."/>
        </authorList>
    </citation>
    <scope>NUCLEOTIDE SEQUENCE [LARGE SCALE GENOMIC DNA]</scope>
    <source>
        <strain evidence="2">JCM 31920</strain>
    </source>
</reference>